<evidence type="ECO:0000313" key="2">
    <source>
        <dbReference type="EMBL" id="CAA6826688.1"/>
    </source>
</evidence>
<organism evidence="2">
    <name type="scientific">uncultured Sulfurovum sp</name>
    <dbReference type="NCBI Taxonomy" id="269237"/>
    <lineage>
        <taxon>Bacteria</taxon>
        <taxon>Pseudomonadati</taxon>
        <taxon>Campylobacterota</taxon>
        <taxon>Epsilonproteobacteria</taxon>
        <taxon>Campylobacterales</taxon>
        <taxon>Sulfurovaceae</taxon>
        <taxon>Sulfurovum</taxon>
        <taxon>environmental samples</taxon>
    </lineage>
</organism>
<dbReference type="AlphaFoldDB" id="A0A6S6UEQ6"/>
<sequence>MKKTVLILLFVPLIVPADLSVSQIKNMVSKIHQKREGISLSTLETTKAPFVKVVKENNVMVMETPKIEEVNFTLHAILNGKAYINDGWKRLDDNVTGYTVKYIGSKGVVLRNKNEIRKLFLKKEREKIFTIEEGN</sequence>
<proteinExistence type="predicted"/>
<reference evidence="2" key="1">
    <citation type="submission" date="2020-01" db="EMBL/GenBank/DDBJ databases">
        <authorList>
            <person name="Meier V. D."/>
            <person name="Meier V D."/>
        </authorList>
    </citation>
    <scope>NUCLEOTIDE SEQUENCE</scope>
    <source>
        <strain evidence="2">HLG_WM_MAG_01</strain>
    </source>
</reference>
<feature type="signal peptide" evidence="1">
    <location>
        <begin position="1"/>
        <end position="17"/>
    </location>
</feature>
<gene>
    <name evidence="2" type="ORF">HELGO_WM1628</name>
</gene>
<keyword evidence="1" id="KW-0732">Signal</keyword>
<accession>A0A6S6UEQ6</accession>
<evidence type="ECO:0000256" key="1">
    <source>
        <dbReference type="SAM" id="SignalP"/>
    </source>
</evidence>
<name>A0A6S6UEQ6_9BACT</name>
<feature type="chain" id="PRO_5028334194" evidence="1">
    <location>
        <begin position="18"/>
        <end position="135"/>
    </location>
</feature>
<protein>
    <submittedName>
        <fullName evidence="2">Uncharacterized protein</fullName>
    </submittedName>
</protein>
<dbReference type="EMBL" id="CACVAS010000147">
    <property type="protein sequence ID" value="CAA6826688.1"/>
    <property type="molecule type" value="Genomic_DNA"/>
</dbReference>